<dbReference type="CDD" id="cd00531">
    <property type="entry name" value="NTF2_like"/>
    <property type="match status" value="1"/>
</dbReference>
<evidence type="ECO:0000313" key="2">
    <source>
        <dbReference type="EMBL" id="SFR98991.1"/>
    </source>
</evidence>
<evidence type="ECO:0000313" key="3">
    <source>
        <dbReference type="Proteomes" id="UP000199024"/>
    </source>
</evidence>
<dbReference type="InterPro" id="IPR037401">
    <property type="entry name" value="SnoaL-like"/>
</dbReference>
<name>A0A1I6L657_9BACT</name>
<dbReference type="Pfam" id="PF12680">
    <property type="entry name" value="SnoaL_2"/>
    <property type="match status" value="1"/>
</dbReference>
<protein>
    <recommendedName>
        <fullName evidence="1">SnoaL-like domain-containing protein</fullName>
    </recommendedName>
</protein>
<dbReference type="Gene3D" id="3.10.450.50">
    <property type="match status" value="1"/>
</dbReference>
<dbReference type="InterPro" id="IPR032710">
    <property type="entry name" value="NTF2-like_dom_sf"/>
</dbReference>
<evidence type="ECO:0000259" key="1">
    <source>
        <dbReference type="Pfam" id="PF12680"/>
    </source>
</evidence>
<dbReference type="Proteomes" id="UP000199024">
    <property type="component" value="Unassembled WGS sequence"/>
</dbReference>
<dbReference type="AlphaFoldDB" id="A0A1I6L657"/>
<proteinExistence type="predicted"/>
<organism evidence="2 3">
    <name type="scientific">Granulicella pectinivorans</name>
    <dbReference type="NCBI Taxonomy" id="474950"/>
    <lineage>
        <taxon>Bacteria</taxon>
        <taxon>Pseudomonadati</taxon>
        <taxon>Acidobacteriota</taxon>
        <taxon>Terriglobia</taxon>
        <taxon>Terriglobales</taxon>
        <taxon>Acidobacteriaceae</taxon>
        <taxon>Granulicella</taxon>
    </lineage>
</organism>
<dbReference type="STRING" id="474950.SAMN05421771_0326"/>
<accession>A0A1I6L657</accession>
<gene>
    <name evidence="2" type="ORF">SAMN05421771_0326</name>
</gene>
<dbReference type="RefSeq" id="WP_175528814.1">
    <property type="nucleotide sequence ID" value="NZ_FOZL01000001.1"/>
</dbReference>
<dbReference type="NCBIfam" id="TIGR02246">
    <property type="entry name" value="SgcJ/EcaC family oxidoreductase"/>
    <property type="match status" value="1"/>
</dbReference>
<keyword evidence="3" id="KW-1185">Reference proteome</keyword>
<sequence>MTPREEIEAMLAARTEALARFDADAVIAFYTEDCELIVNDLPALTGPAAIRDFFASMFAEGSFEPEIVIQDLRCEGTLAVFYARQLLTLASRREPTTDQYAMRHMATLSKASGRWLIVRSMVSLEGPGAIEKIELEPEA</sequence>
<dbReference type="EMBL" id="FOZL01000001">
    <property type="protein sequence ID" value="SFR98991.1"/>
    <property type="molecule type" value="Genomic_DNA"/>
</dbReference>
<dbReference type="SUPFAM" id="SSF54427">
    <property type="entry name" value="NTF2-like"/>
    <property type="match status" value="1"/>
</dbReference>
<dbReference type="InterPro" id="IPR011944">
    <property type="entry name" value="Steroid_delta5-4_isomerase"/>
</dbReference>
<feature type="domain" description="SnoaL-like" evidence="1">
    <location>
        <begin position="16"/>
        <end position="115"/>
    </location>
</feature>
<reference evidence="2 3" key="1">
    <citation type="submission" date="2016-10" db="EMBL/GenBank/DDBJ databases">
        <authorList>
            <person name="de Groot N.N."/>
        </authorList>
    </citation>
    <scope>NUCLEOTIDE SEQUENCE [LARGE SCALE GENOMIC DNA]</scope>
    <source>
        <strain evidence="2 3">DSM 21001</strain>
    </source>
</reference>